<keyword evidence="4" id="KW-1185">Reference proteome</keyword>
<sequence length="240" mass="25537">MTVLSHYACPAALALIAILAAPVAAQEDDEVRAHCTEDAMIVFDASGSMAGNTVQGLFSDVTRIDEVRKALAQVLPHAVKFRKIGLITYGPGPYQQCNVQLNFEPIWNATAPIMSVVNTLNPAGKTPLVTAVKVAAAVLDSKSKPGVIVLLTDGEETCGGSPCELGELIKTSGRQLTVHVIGYQLRAFRWTGDQSFLDAKCLAEETGGLYITAENRQDLVEAFEKTLGCPMMSSAGATLR</sequence>
<reference evidence="3 4" key="1">
    <citation type="journal article" date="2016" name="Environ. Microbiol.">
        <title>New Methyloceanibacter diversity from North Sea sediments includes methanotroph containing solely the soluble methane monooxygenase.</title>
        <authorList>
            <person name="Vekeman B."/>
            <person name="Kerckhof F.M."/>
            <person name="Cremers G."/>
            <person name="de Vos P."/>
            <person name="Vandamme P."/>
            <person name="Boon N."/>
            <person name="Op den Camp H.J."/>
            <person name="Heylen K."/>
        </authorList>
    </citation>
    <scope>NUCLEOTIDE SEQUENCE [LARGE SCALE GENOMIC DNA]</scope>
    <source>
        <strain evidence="3 4">R-67175</strain>
    </source>
</reference>
<accession>A0A1E3VML6</accession>
<evidence type="ECO:0000313" key="4">
    <source>
        <dbReference type="Proteomes" id="UP000094472"/>
    </source>
</evidence>
<evidence type="ECO:0000313" key="3">
    <source>
        <dbReference type="EMBL" id="ODR94770.1"/>
    </source>
</evidence>
<dbReference type="PROSITE" id="PS50234">
    <property type="entry name" value="VWFA"/>
    <property type="match status" value="1"/>
</dbReference>
<organism evidence="3 4">
    <name type="scientific">Methyloceanibacter superfactus</name>
    <dbReference type="NCBI Taxonomy" id="1774969"/>
    <lineage>
        <taxon>Bacteria</taxon>
        <taxon>Pseudomonadati</taxon>
        <taxon>Pseudomonadota</taxon>
        <taxon>Alphaproteobacteria</taxon>
        <taxon>Hyphomicrobiales</taxon>
        <taxon>Hyphomicrobiaceae</taxon>
        <taxon>Methyloceanibacter</taxon>
    </lineage>
</organism>
<dbReference type="SMART" id="SM00327">
    <property type="entry name" value="VWA"/>
    <property type="match status" value="1"/>
</dbReference>
<gene>
    <name evidence="3" type="ORF">AUC69_02815</name>
</gene>
<dbReference type="InterPro" id="IPR036465">
    <property type="entry name" value="vWFA_dom_sf"/>
</dbReference>
<dbReference type="AlphaFoldDB" id="A0A1E3VML6"/>
<protein>
    <recommendedName>
        <fullName evidence="2">VWFA domain-containing protein</fullName>
    </recommendedName>
</protein>
<dbReference type="Pfam" id="PF13519">
    <property type="entry name" value="VWA_2"/>
    <property type="match status" value="1"/>
</dbReference>
<feature type="domain" description="VWFA" evidence="2">
    <location>
        <begin position="38"/>
        <end position="227"/>
    </location>
</feature>
<dbReference type="Proteomes" id="UP000094472">
    <property type="component" value="Unassembled WGS sequence"/>
</dbReference>
<evidence type="ECO:0000259" key="2">
    <source>
        <dbReference type="PROSITE" id="PS50234"/>
    </source>
</evidence>
<proteinExistence type="predicted"/>
<dbReference type="EMBL" id="LPWF01000035">
    <property type="protein sequence ID" value="ODR94770.1"/>
    <property type="molecule type" value="Genomic_DNA"/>
</dbReference>
<dbReference type="STRING" id="1774969.AUC69_02815"/>
<dbReference type="SUPFAM" id="SSF53300">
    <property type="entry name" value="vWA-like"/>
    <property type="match status" value="1"/>
</dbReference>
<feature type="chain" id="PRO_5009138520" description="VWFA domain-containing protein" evidence="1">
    <location>
        <begin position="26"/>
        <end position="240"/>
    </location>
</feature>
<dbReference type="InterPro" id="IPR002035">
    <property type="entry name" value="VWF_A"/>
</dbReference>
<feature type="signal peptide" evidence="1">
    <location>
        <begin position="1"/>
        <end position="25"/>
    </location>
</feature>
<dbReference type="Gene3D" id="3.40.50.410">
    <property type="entry name" value="von Willebrand factor, type A domain"/>
    <property type="match status" value="1"/>
</dbReference>
<keyword evidence="1" id="KW-0732">Signal</keyword>
<dbReference type="OrthoDB" id="9783818at2"/>
<comment type="caution">
    <text evidence="3">The sequence shown here is derived from an EMBL/GenBank/DDBJ whole genome shotgun (WGS) entry which is preliminary data.</text>
</comment>
<evidence type="ECO:0000256" key="1">
    <source>
        <dbReference type="SAM" id="SignalP"/>
    </source>
</evidence>
<dbReference type="RefSeq" id="WP_083239469.1">
    <property type="nucleotide sequence ID" value="NZ_LPWF01000035.1"/>
</dbReference>
<name>A0A1E3VML6_9HYPH</name>